<accession>F5LA75</accession>
<dbReference type="Gene3D" id="1.10.520.20">
    <property type="entry name" value="N-terminal domain of the delta subunit of the F1F0-ATP synthase"/>
    <property type="match status" value="1"/>
</dbReference>
<dbReference type="Pfam" id="PF00213">
    <property type="entry name" value="OSCP"/>
    <property type="match status" value="1"/>
</dbReference>
<dbReference type="InterPro" id="IPR000711">
    <property type="entry name" value="ATPase_OSCP/dsu"/>
</dbReference>
<comment type="function">
    <text evidence="7">F(1)F(0) ATP synthase produces ATP from ADP in the presence of a proton or sodium gradient. F-type ATPases consist of two structural domains, F(1) containing the extramembraneous catalytic core and F(0) containing the membrane proton channel, linked together by a central stalk and a peripheral stalk. During catalysis, ATP synthesis in the catalytic domain of F(1) is coupled via a rotary mechanism of the central stalk subunits to proton translocation.</text>
</comment>
<dbReference type="Proteomes" id="UP000825179">
    <property type="component" value="Chromosome"/>
</dbReference>
<keyword evidence="11" id="KW-1185">Reference proteome</keyword>
<evidence type="ECO:0000256" key="6">
    <source>
        <dbReference type="ARBA" id="ARBA00023310"/>
    </source>
</evidence>
<dbReference type="NCBIfam" id="TIGR01145">
    <property type="entry name" value="ATP_synt_delta"/>
    <property type="match status" value="1"/>
</dbReference>
<keyword evidence="7" id="KW-0139">CF(1)</keyword>
<dbReference type="EMBL" id="CP082237">
    <property type="protein sequence ID" value="QZT34169.1"/>
    <property type="molecule type" value="Genomic_DNA"/>
</dbReference>
<dbReference type="AlphaFoldDB" id="F5LA75"/>
<keyword evidence="2 7" id="KW-0813">Transport</keyword>
<comment type="similarity">
    <text evidence="7">Belongs to the ATPase delta chain family.</text>
</comment>
<dbReference type="GO" id="GO:0046933">
    <property type="term" value="F:proton-transporting ATP synthase activity, rotational mechanism"/>
    <property type="evidence" value="ECO:0007669"/>
    <property type="project" value="UniProtKB-UniRule"/>
</dbReference>
<dbReference type="EMBL" id="AFCE01000162">
    <property type="protein sequence ID" value="EGL81795.1"/>
    <property type="molecule type" value="Genomic_DNA"/>
</dbReference>
<evidence type="ECO:0000256" key="1">
    <source>
        <dbReference type="ARBA" id="ARBA00004370"/>
    </source>
</evidence>
<comment type="subcellular location">
    <subcellularLocation>
        <location evidence="7">Cell membrane</location>
        <topology evidence="7">Peripheral membrane protein</topology>
    </subcellularLocation>
    <subcellularLocation>
        <location evidence="1">Membrane</location>
    </subcellularLocation>
</comment>
<dbReference type="SUPFAM" id="SSF47928">
    <property type="entry name" value="N-terminal domain of the delta subunit of the F1F0-ATP synthase"/>
    <property type="match status" value="1"/>
</dbReference>
<dbReference type="GO" id="GO:0045259">
    <property type="term" value="C:proton-transporting ATP synthase complex"/>
    <property type="evidence" value="ECO:0007669"/>
    <property type="project" value="UniProtKB-KW"/>
</dbReference>
<evidence type="ECO:0000256" key="3">
    <source>
        <dbReference type="ARBA" id="ARBA00022781"/>
    </source>
</evidence>
<organism evidence="8 10">
    <name type="scientific">Caldalkalibacillus thermarum (strain TA2.A1)</name>
    <dbReference type="NCBI Taxonomy" id="986075"/>
    <lineage>
        <taxon>Bacteria</taxon>
        <taxon>Bacillati</taxon>
        <taxon>Bacillota</taxon>
        <taxon>Bacilli</taxon>
        <taxon>Bacillales</taxon>
        <taxon>Bacillaceae</taxon>
        <taxon>Caldalkalibacillus</taxon>
    </lineage>
</organism>
<dbReference type="RefSeq" id="WP_007506145.1">
    <property type="nucleotide sequence ID" value="NZ_AFCE01000162.1"/>
</dbReference>
<dbReference type="InterPro" id="IPR026015">
    <property type="entry name" value="ATP_synth_OSCP/delta_N_sf"/>
</dbReference>
<dbReference type="OrthoDB" id="9802471at2"/>
<protein>
    <recommendedName>
        <fullName evidence="7">ATP synthase subunit delta</fullName>
    </recommendedName>
    <alternativeName>
        <fullName evidence="7">ATP synthase F(1) sector subunit delta</fullName>
    </alternativeName>
    <alternativeName>
        <fullName evidence="7">F-type ATPase subunit delta</fullName>
        <shortName evidence="7">F-ATPase subunit delta</shortName>
    </alternativeName>
</protein>
<keyword evidence="6 7" id="KW-0066">ATP synthesis</keyword>
<dbReference type="NCBIfam" id="NF004403">
    <property type="entry name" value="PRK05758.2-4"/>
    <property type="match status" value="1"/>
</dbReference>
<sequence length="179" mass="20285">MGAVAKRYAKALFEVAKEREELDKIEQDLQYTDQVLREHPDLVRFLTHPLVKKETKKELIGTVFAEQLSPTTLSLLRLLVDRERENELSGIATYFVRLANEVRGLVDVVVTTATPLLPEKQEVLRQQLARMTGKKVRLHFVVDEGVLGGITVKIGDLIYDGTVRGKLSRFERLIATTKS</sequence>
<reference evidence="8 10" key="1">
    <citation type="journal article" date="2011" name="J. Bacteriol.">
        <title>Draft genome sequence of the thermoalkaliphilic Caldalkalibacillus thermarum strain TA2.A1.</title>
        <authorList>
            <person name="Kalamorz F."/>
            <person name="Keis S."/>
            <person name="McMillan D.G."/>
            <person name="Olsson K."/>
            <person name="Stanton J.A."/>
            <person name="Stockwell P."/>
            <person name="Black M.A."/>
            <person name="Klingeman D.M."/>
            <person name="Land M.L."/>
            <person name="Han C.S."/>
            <person name="Martin S.L."/>
            <person name="Becher S.A."/>
            <person name="Peddie C.J."/>
            <person name="Morgan H.W."/>
            <person name="Matthies D."/>
            <person name="Preiss L."/>
            <person name="Meier T."/>
            <person name="Brown S.D."/>
            <person name="Cook G.M."/>
        </authorList>
    </citation>
    <scope>NUCLEOTIDE SEQUENCE [LARGE SCALE GENOMIC DNA]</scope>
    <source>
        <strain evidence="8 10">TA2.A1</strain>
    </source>
</reference>
<dbReference type="PRINTS" id="PR00125">
    <property type="entry name" value="ATPASEDELTA"/>
</dbReference>
<evidence type="ECO:0000256" key="5">
    <source>
        <dbReference type="ARBA" id="ARBA00023136"/>
    </source>
</evidence>
<keyword evidence="4 7" id="KW-0406">Ion transport</keyword>
<evidence type="ECO:0000313" key="10">
    <source>
        <dbReference type="Proteomes" id="UP000010716"/>
    </source>
</evidence>
<evidence type="ECO:0000256" key="4">
    <source>
        <dbReference type="ARBA" id="ARBA00023065"/>
    </source>
</evidence>
<dbReference type="KEGG" id="cthu:HUR95_01735"/>
<dbReference type="GO" id="GO:0005886">
    <property type="term" value="C:plasma membrane"/>
    <property type="evidence" value="ECO:0007669"/>
    <property type="project" value="UniProtKB-SubCell"/>
</dbReference>
<keyword evidence="7" id="KW-1003">Cell membrane</keyword>
<dbReference type="PANTHER" id="PTHR11910">
    <property type="entry name" value="ATP SYNTHASE DELTA CHAIN"/>
    <property type="match status" value="1"/>
</dbReference>
<evidence type="ECO:0000313" key="9">
    <source>
        <dbReference type="EMBL" id="QZT34169.1"/>
    </source>
</evidence>
<keyword evidence="5 7" id="KW-0472">Membrane</keyword>
<gene>
    <name evidence="7" type="primary">atpH</name>
    <name evidence="8" type="ORF">CathTA2_2810</name>
    <name evidence="9" type="ORF">HUR95_01735</name>
</gene>
<comment type="function">
    <text evidence="7">This protein is part of the stalk that links CF(0) to CF(1). It either transmits conformational changes from CF(0) to CF(1) or is implicated in proton conduction.</text>
</comment>
<dbReference type="eggNOG" id="COG0712">
    <property type="taxonomic scope" value="Bacteria"/>
</dbReference>
<name>F5LA75_CALTT</name>
<evidence type="ECO:0000256" key="2">
    <source>
        <dbReference type="ARBA" id="ARBA00022448"/>
    </source>
</evidence>
<reference evidence="9" key="3">
    <citation type="submission" date="2021-08" db="EMBL/GenBank/DDBJ databases">
        <authorList>
            <person name="de Jong S."/>
            <person name="van den Broek M."/>
            <person name="Merkel A."/>
            <person name="de la Torre Cortes P."/>
            <person name="Kalamorz F."/>
            <person name="Cook G."/>
            <person name="van Loosdrecht M."/>
            <person name="McMillan D."/>
        </authorList>
    </citation>
    <scope>NUCLEOTIDE SEQUENCE</scope>
    <source>
        <strain evidence="9">TA2.A1</strain>
    </source>
</reference>
<evidence type="ECO:0000313" key="8">
    <source>
        <dbReference type="EMBL" id="EGL81795.1"/>
    </source>
</evidence>
<evidence type="ECO:0000256" key="7">
    <source>
        <dbReference type="HAMAP-Rule" id="MF_01416"/>
    </source>
</evidence>
<dbReference type="HAMAP" id="MF_01416">
    <property type="entry name" value="ATP_synth_delta_bact"/>
    <property type="match status" value="1"/>
</dbReference>
<proteinExistence type="inferred from homology"/>
<reference evidence="9 11" key="2">
    <citation type="journal article" date="2020" name="Extremophiles">
        <title>Genomic analysis of Caldalkalibacillus thermarum TA2.A1 reveals aerobic alkaliphilic metabolism and evolutionary hallmarks linking alkaliphilic bacteria and plant life.</title>
        <authorList>
            <person name="de Jong S.I."/>
            <person name="van den Broek M.A."/>
            <person name="Merkel A.Y."/>
            <person name="de la Torre Cortes P."/>
            <person name="Kalamorz F."/>
            <person name="Cook G.M."/>
            <person name="van Loosdrecht M.C.M."/>
            <person name="McMillan D.G.G."/>
        </authorList>
    </citation>
    <scope>NUCLEOTIDE SEQUENCE [LARGE SCALE GENOMIC DNA]</scope>
    <source>
        <strain evidence="9 11">TA2.A1</strain>
    </source>
</reference>
<keyword evidence="3 7" id="KW-0375">Hydrogen ion transport</keyword>
<dbReference type="Proteomes" id="UP000010716">
    <property type="component" value="Unassembled WGS sequence"/>
</dbReference>
<evidence type="ECO:0000313" key="11">
    <source>
        <dbReference type="Proteomes" id="UP000825179"/>
    </source>
</evidence>